<evidence type="ECO:0000256" key="4">
    <source>
        <dbReference type="ARBA" id="ARBA00022989"/>
    </source>
</evidence>
<dbReference type="RefSeq" id="WP_254084880.1">
    <property type="nucleotide sequence ID" value="NZ_JAHESE010000012.1"/>
</dbReference>
<feature type="transmembrane region" description="Helical" evidence="6">
    <location>
        <begin position="765"/>
        <end position="784"/>
    </location>
</feature>
<keyword evidence="3 6" id="KW-0812">Transmembrane</keyword>
<dbReference type="GO" id="GO:0022857">
    <property type="term" value="F:transmembrane transporter activity"/>
    <property type="evidence" value="ECO:0007669"/>
    <property type="project" value="TreeGrafter"/>
</dbReference>
<feature type="transmembrane region" description="Helical" evidence="6">
    <location>
        <begin position="292"/>
        <end position="313"/>
    </location>
</feature>
<protein>
    <submittedName>
        <fullName evidence="9">ABC transporter permease</fullName>
    </submittedName>
</protein>
<evidence type="ECO:0000313" key="9">
    <source>
        <dbReference type="EMBL" id="MBT1709301.1"/>
    </source>
</evidence>
<comment type="subcellular location">
    <subcellularLocation>
        <location evidence="1">Cell membrane</location>
        <topology evidence="1">Multi-pass membrane protein</topology>
    </subcellularLocation>
</comment>
<feature type="domain" description="MacB-like periplasmic core" evidence="8">
    <location>
        <begin position="20"/>
        <end position="237"/>
    </location>
</feature>
<dbReference type="Pfam" id="PF02687">
    <property type="entry name" value="FtsX"/>
    <property type="match status" value="2"/>
</dbReference>
<sequence>MFRNYFLVAIRNMNKHKFFSAINIFGMTTGITACMLIFLYISDELSYDRFHARADHMYRVNLYGKISGQDIHTSTTCPPMAAALVAEIPEVEEATRIDSYGQSSIKYGDIAFIEEKMFYADSNFFQFFNYKLLLGDPRTALKEPRSIVMTEDLAHKYFGEEPALGKMVVIGNENETFKVTGVCENAPTNSHLVFNVLLSASSADFLRKTMWLNNSLYTYLVLNKGASIEAVHAKLRGLAERHVGPEMERFLGKSMKQLEAEGGQFGYTTIAVPDIHLRSTMQHEIEPVGNLLYVYFFGGVGAFIIVIACINFMNLSTARSAGRAKEVGLRKTLGSLRGQLVRQFLSESLLYSAVAVIMALAACYLLLPSFNLLAGKTLQMELLYTPTFIASALALIVLVGFIAGSYPAFYLTSFSPVEVLKGKVRSGMRSKGVRSSLVVFQFALSIFLIIFTIVVYQQITFMQERNLGMDKHNLLIINNAWKLDKNQVSFKNTLLEQTGIVDASFTNNNFPGVNNTTVFKASGSEQDHIMGVYYADVDNQHTMRFEMKEGRFFSPDSPADTLGIVLNEAAVKEFGFEKPLEEEILYNDNEDGLERLKVIGVYKDFNFESLRDKVRPLAIRFTRTAGRLMVRYEGDPTKAIATIEKLWKTQTENEPIQYSFMDQNFDRLFRSEQRMGQVFGVFSALAIFIACLGLFALAAFTAEQRTKEIGIRKAMGASMPSLIVLLSKEFTRLVLVAFVPAALAGWYIASSWLQGFEYRVEISPLIFVGSGLAAITIAWVTVGYQSIKAAGTNPVNSLRYE</sequence>
<feature type="transmembrane region" description="Helical" evidence="6">
    <location>
        <begin position="678"/>
        <end position="702"/>
    </location>
</feature>
<evidence type="ECO:0000256" key="5">
    <source>
        <dbReference type="ARBA" id="ARBA00023136"/>
    </source>
</evidence>
<evidence type="ECO:0000256" key="2">
    <source>
        <dbReference type="ARBA" id="ARBA00022475"/>
    </source>
</evidence>
<accession>A0AAP2GQ46</accession>
<feature type="transmembrane region" description="Helical" evidence="6">
    <location>
        <begin position="387"/>
        <end position="411"/>
    </location>
</feature>
<proteinExistence type="predicted"/>
<dbReference type="PANTHER" id="PTHR30572:SF18">
    <property type="entry name" value="ABC-TYPE MACROLIDE FAMILY EXPORT SYSTEM PERMEASE COMPONENT 2"/>
    <property type="match status" value="1"/>
</dbReference>
<dbReference type="PANTHER" id="PTHR30572">
    <property type="entry name" value="MEMBRANE COMPONENT OF TRANSPORTER-RELATED"/>
    <property type="match status" value="1"/>
</dbReference>
<evidence type="ECO:0000259" key="7">
    <source>
        <dbReference type="Pfam" id="PF02687"/>
    </source>
</evidence>
<feature type="transmembrane region" description="Helical" evidence="6">
    <location>
        <begin position="21"/>
        <end position="41"/>
    </location>
</feature>
<dbReference type="EMBL" id="JAHESE010000012">
    <property type="protein sequence ID" value="MBT1709301.1"/>
    <property type="molecule type" value="Genomic_DNA"/>
</dbReference>
<name>A0AAP2GQ46_9BACT</name>
<evidence type="ECO:0000256" key="3">
    <source>
        <dbReference type="ARBA" id="ARBA00022692"/>
    </source>
</evidence>
<gene>
    <name evidence="9" type="ORF">KK062_13745</name>
</gene>
<keyword evidence="5 6" id="KW-0472">Membrane</keyword>
<feature type="transmembrane region" description="Helical" evidence="6">
    <location>
        <begin position="733"/>
        <end position="753"/>
    </location>
</feature>
<comment type="caution">
    <text evidence="9">The sequence shown here is derived from an EMBL/GenBank/DDBJ whole genome shotgun (WGS) entry which is preliminary data.</text>
</comment>
<dbReference type="Pfam" id="PF12704">
    <property type="entry name" value="MacB_PCD"/>
    <property type="match status" value="2"/>
</dbReference>
<evidence type="ECO:0000256" key="1">
    <source>
        <dbReference type="ARBA" id="ARBA00004651"/>
    </source>
</evidence>
<organism evidence="9 10">
    <name type="scientific">Dawidia cretensis</name>
    <dbReference type="NCBI Taxonomy" id="2782350"/>
    <lineage>
        <taxon>Bacteria</taxon>
        <taxon>Pseudomonadati</taxon>
        <taxon>Bacteroidota</taxon>
        <taxon>Cytophagia</taxon>
        <taxon>Cytophagales</taxon>
        <taxon>Chryseotaleaceae</taxon>
        <taxon>Dawidia</taxon>
    </lineage>
</organism>
<evidence type="ECO:0000256" key="6">
    <source>
        <dbReference type="SAM" id="Phobius"/>
    </source>
</evidence>
<feature type="transmembrane region" description="Helical" evidence="6">
    <location>
        <begin position="432"/>
        <end position="456"/>
    </location>
</feature>
<dbReference type="InterPro" id="IPR025857">
    <property type="entry name" value="MacB_PCD"/>
</dbReference>
<evidence type="ECO:0000259" key="8">
    <source>
        <dbReference type="Pfam" id="PF12704"/>
    </source>
</evidence>
<dbReference type="InterPro" id="IPR050250">
    <property type="entry name" value="Macrolide_Exporter_MacB"/>
</dbReference>
<feature type="transmembrane region" description="Helical" evidence="6">
    <location>
        <begin position="349"/>
        <end position="367"/>
    </location>
</feature>
<feature type="domain" description="ABC3 transporter permease C-terminal" evidence="7">
    <location>
        <begin position="681"/>
        <end position="794"/>
    </location>
</feature>
<evidence type="ECO:0000313" key="10">
    <source>
        <dbReference type="Proteomes" id="UP001319080"/>
    </source>
</evidence>
<feature type="domain" description="MacB-like periplasmic core" evidence="8">
    <location>
        <begin position="443"/>
        <end position="607"/>
    </location>
</feature>
<dbReference type="InterPro" id="IPR003838">
    <property type="entry name" value="ABC3_permease_C"/>
</dbReference>
<dbReference type="Proteomes" id="UP001319080">
    <property type="component" value="Unassembled WGS sequence"/>
</dbReference>
<dbReference type="AlphaFoldDB" id="A0AAP2GQ46"/>
<keyword evidence="4 6" id="KW-1133">Transmembrane helix</keyword>
<dbReference type="GO" id="GO:0005886">
    <property type="term" value="C:plasma membrane"/>
    <property type="evidence" value="ECO:0007669"/>
    <property type="project" value="UniProtKB-SubCell"/>
</dbReference>
<dbReference type="PROSITE" id="PS51257">
    <property type="entry name" value="PROKAR_LIPOPROTEIN"/>
    <property type="match status" value="1"/>
</dbReference>
<feature type="domain" description="ABC3 transporter permease C-terminal" evidence="7">
    <location>
        <begin position="300"/>
        <end position="416"/>
    </location>
</feature>
<reference evidence="9 10" key="1">
    <citation type="submission" date="2021-05" db="EMBL/GenBank/DDBJ databases">
        <title>A Polyphasic approach of four new species of the genus Ohtaekwangia: Ohtaekwangia histidinii sp. nov., Ohtaekwangia cretensis sp. nov., Ohtaekwangia indiensis sp. nov., Ohtaekwangia reichenbachii sp. nov. from diverse environment.</title>
        <authorList>
            <person name="Octaviana S."/>
        </authorList>
    </citation>
    <scope>NUCLEOTIDE SEQUENCE [LARGE SCALE GENOMIC DNA]</scope>
    <source>
        <strain evidence="9 10">PWU5</strain>
    </source>
</reference>
<keyword evidence="2" id="KW-1003">Cell membrane</keyword>
<keyword evidence="10" id="KW-1185">Reference proteome</keyword>